<evidence type="ECO:0000313" key="4">
    <source>
        <dbReference type="Proteomes" id="UP000777482"/>
    </source>
</evidence>
<evidence type="ECO:0000313" key="3">
    <source>
        <dbReference type="EMBL" id="KAG0665620.1"/>
    </source>
</evidence>
<protein>
    <recommendedName>
        <fullName evidence="5">Ser-Thr-rich glycosyl-phosphatidyl-inositol-anchored membrane family-domain-containing protein</fullName>
    </recommendedName>
</protein>
<reference evidence="3 4" key="1">
    <citation type="submission" date="2020-11" db="EMBL/GenBank/DDBJ databases">
        <title>Kefir isolates.</title>
        <authorList>
            <person name="Marcisauskas S."/>
            <person name="Kim Y."/>
            <person name="Blasche S."/>
        </authorList>
    </citation>
    <scope>NUCLEOTIDE SEQUENCE [LARGE SCALE GENOMIC DNA]</scope>
    <source>
        <strain evidence="3 4">KR</strain>
    </source>
</reference>
<feature type="region of interest" description="Disordered" evidence="1">
    <location>
        <begin position="174"/>
        <end position="197"/>
    </location>
</feature>
<evidence type="ECO:0008006" key="5">
    <source>
        <dbReference type="Google" id="ProtNLM"/>
    </source>
</evidence>
<name>A0A9P6W702_RHOMI</name>
<proteinExistence type="predicted"/>
<feature type="compositionally biased region" description="Polar residues" evidence="1">
    <location>
        <begin position="174"/>
        <end position="183"/>
    </location>
</feature>
<dbReference type="EMBL" id="PUHQ01000008">
    <property type="protein sequence ID" value="KAG0665620.1"/>
    <property type="molecule type" value="Genomic_DNA"/>
</dbReference>
<dbReference type="OrthoDB" id="2529313at2759"/>
<sequence length="240" mass="24622">MRFVGQRLFRILAAASVASAIVVVQPTEADLWSTAPDAVNTLVWSLTPGTWPPPKTVFFDVWVRNAAPGMYEPDLNISLATGVDSSLGTSINVTTVDQLRAGGGYQLFLADPTDASVVYCASDVFAVASPSAPEAAATPDTRSSTAEASVSVSVSTTVEAETITLNNVETVTTGAPAATSSPFHSARRPLHSLGPAIAPGSPQDQGFGLVVRSGASLTSVAKQGTFLFTAVAAASALLLL</sequence>
<dbReference type="Proteomes" id="UP000777482">
    <property type="component" value="Unassembled WGS sequence"/>
</dbReference>
<gene>
    <name evidence="3" type="ORF">C6P46_006403</name>
</gene>
<feature type="signal peptide" evidence="2">
    <location>
        <begin position="1"/>
        <end position="29"/>
    </location>
</feature>
<dbReference type="AlphaFoldDB" id="A0A9P6W702"/>
<organism evidence="3 4">
    <name type="scientific">Rhodotorula mucilaginosa</name>
    <name type="common">Yeast</name>
    <name type="synonym">Rhodotorula rubra</name>
    <dbReference type="NCBI Taxonomy" id="5537"/>
    <lineage>
        <taxon>Eukaryota</taxon>
        <taxon>Fungi</taxon>
        <taxon>Dikarya</taxon>
        <taxon>Basidiomycota</taxon>
        <taxon>Pucciniomycotina</taxon>
        <taxon>Microbotryomycetes</taxon>
        <taxon>Sporidiobolales</taxon>
        <taxon>Sporidiobolaceae</taxon>
        <taxon>Rhodotorula</taxon>
    </lineage>
</organism>
<keyword evidence="2" id="KW-0732">Signal</keyword>
<comment type="caution">
    <text evidence="3">The sequence shown here is derived from an EMBL/GenBank/DDBJ whole genome shotgun (WGS) entry which is preliminary data.</text>
</comment>
<evidence type="ECO:0000256" key="1">
    <source>
        <dbReference type="SAM" id="MobiDB-lite"/>
    </source>
</evidence>
<evidence type="ECO:0000256" key="2">
    <source>
        <dbReference type="SAM" id="SignalP"/>
    </source>
</evidence>
<keyword evidence="4" id="KW-1185">Reference proteome</keyword>
<feature type="chain" id="PRO_5040472113" description="Ser-Thr-rich glycosyl-phosphatidyl-inositol-anchored membrane family-domain-containing protein" evidence="2">
    <location>
        <begin position="30"/>
        <end position="240"/>
    </location>
</feature>
<accession>A0A9P6W702</accession>